<feature type="compositionally biased region" description="Low complexity" evidence="1">
    <location>
        <begin position="1463"/>
        <end position="1485"/>
    </location>
</feature>
<feature type="compositionally biased region" description="Polar residues" evidence="1">
    <location>
        <begin position="1109"/>
        <end position="1118"/>
    </location>
</feature>
<protein>
    <submittedName>
        <fullName evidence="2">Uncharacterized protein</fullName>
    </submittedName>
</protein>
<evidence type="ECO:0000256" key="1">
    <source>
        <dbReference type="SAM" id="MobiDB-lite"/>
    </source>
</evidence>
<feature type="compositionally biased region" description="Low complexity" evidence="1">
    <location>
        <begin position="950"/>
        <end position="964"/>
    </location>
</feature>
<feature type="compositionally biased region" description="Polar residues" evidence="1">
    <location>
        <begin position="1287"/>
        <end position="1308"/>
    </location>
</feature>
<dbReference type="Pfam" id="PF15352">
    <property type="entry name" value="K1377"/>
    <property type="match status" value="1"/>
</dbReference>
<evidence type="ECO:0000313" key="3">
    <source>
        <dbReference type="Proteomes" id="UP001283361"/>
    </source>
</evidence>
<keyword evidence="3" id="KW-1185">Reference proteome</keyword>
<dbReference type="EMBL" id="JAWDGP010008026">
    <property type="protein sequence ID" value="KAK3696960.1"/>
    <property type="molecule type" value="Genomic_DNA"/>
</dbReference>
<feature type="compositionally biased region" description="Polar residues" evidence="1">
    <location>
        <begin position="496"/>
        <end position="512"/>
    </location>
</feature>
<dbReference type="PANTHER" id="PTHR31191">
    <property type="entry name" value="CENTROSOMAL PROTEIN CEP126"/>
    <property type="match status" value="1"/>
</dbReference>
<feature type="region of interest" description="Disordered" evidence="1">
    <location>
        <begin position="491"/>
        <end position="512"/>
    </location>
</feature>
<sequence>MDSRLIAGAYSQHYRALEEQNSIVTADKFDSIARAKKLSLETNKRRRSQAQKRKIEALREEKRRHEILTKRREEQKQATEKYQRSHIPPSARQHSGRRSPRRPGGGQTLEDALRLIRGSPRHSRPNSARTISPRKENEDPFEKSYFEKRGHQMTRPGSGRINHQINQHARAELMDHSLQNFTSSKTLFEQQLEQQQSLLLRQQQQSLRDFDNAVQREIDSDISNYNDGISDEVEKKFSKSDDSCSSVDSLEESNESGCNRSGNWNYEMQKATSASRKTNMLNNISSIGKPMKNDERNMQECKQLDPKKQLHAQFYLHSTNCEPSSNNVPLNLDITPSATYQQTPNILNSQKAPINVSEEKSNFLQGTYLKEGKLDDQIRNARINHADSAEGNIKIHPNSTPLKQFSTDSLESFSSVSTVSLVKVSAQNSSHPAQAVSTTDTNLSSSHMAWDSPSSKLESLSAPKSTSYNNDTGQETYNPRYASAISLSIWPGPTGHNPTPNATLSGSSTSETAQSAINNAHIYGSKLSASTVTPYPVSGLMPRNVNNASTYSSAMVKGDAVLKSEIVGSGLTSESQTPVHNMKNDIPRMDMNLQDLQYPIMHDYNKNVSGVQIHNLVHQQQLLVNSNSNFPSYNQSCHLSSPTTKLTDTHGLLPVSQHSVTHNVPVTQFQTIQQPHQVQLQQQFQQSLNQQQQQYSSLPIQQHNQQSHKEQQQQQRQAQVPGYQQQQNISYSTYHPSLGVTTTVTTQAVPVPAVRTIYSHQRPPVPKTEMPSTNVFSSSAVTKEATMSEQQVCQQSVCGDKIKPSAALDSEQEDVEDEAPRIKGILKASFGADSQQSTAKVGGHPRDSLEVMKLQGEKKVKKKSVRFAEDLTKEASQDGKEIISTGNMMITNTGTSVYKPAVARPASAKVVSTTQKTDTAVTRVARAASAGTMRQMANLPPHAPQTRTDQLSSGQLQSSNQQGGTACLDAQNIRTIPPSPQHSIMNRPKAAAHIIISNPEHHGVADKSGMGHPMSAAQTASIAHKSILESKVKNINNPSSMTSRIKIPASAPAVTVYHVGRAGEEDLGNDYQIQQNQQAYTVDNTSNSSAHGSDGTLPHEQRQRFRDPSPSSKRVPISNSVVTRTSIVPASTKISIPVTNMGAPSYSTSMANGAGVGSSGAVYDENGMRIDRTPTDEEITWLWDKVRNCLNKEDPASGGSAGNGKAPNSIGVGVGTEPGRQPPVMSTKLIDGASLGFGMSPGTGANGLRVGTGFFQSPTIQNNKVRPALQQQGSYLRRYGLLKQRRVTSATGHGSTSVQPSVAVQRASSAVHIRQHHQADVTSPASQHVEEEGPQPIAQAYMPQDGVSESTAAFIMAERLAKQSLSDSHIQTAMQDAQFKQEMHNTKSTRLAVNRGGHSALSIEEQNLLASLDKLNERLRVTDTHYTGTVQYHQPYQAHLPGFRGNQSFITENKRNQVLLSPRSLSQAQQRAQSARIRQQTRQYR</sequence>
<dbReference type="GO" id="GO:0007052">
    <property type="term" value="P:mitotic spindle organization"/>
    <property type="evidence" value="ECO:0007669"/>
    <property type="project" value="InterPro"/>
</dbReference>
<feature type="region of interest" description="Disordered" evidence="1">
    <location>
        <begin position="426"/>
        <end position="476"/>
    </location>
</feature>
<feature type="compositionally biased region" description="Basic and acidic residues" evidence="1">
    <location>
        <begin position="61"/>
        <end position="83"/>
    </location>
</feature>
<dbReference type="GO" id="GO:0005813">
    <property type="term" value="C:centrosome"/>
    <property type="evidence" value="ECO:0007669"/>
    <property type="project" value="InterPro"/>
</dbReference>
<feature type="region of interest" description="Disordered" evidence="1">
    <location>
        <begin position="694"/>
        <end position="725"/>
    </location>
</feature>
<feature type="compositionally biased region" description="Basic and acidic residues" evidence="1">
    <location>
        <begin position="1097"/>
        <end position="1107"/>
    </location>
</feature>
<feature type="region of interest" description="Disordered" evidence="1">
    <location>
        <begin position="1083"/>
        <end position="1118"/>
    </location>
</feature>
<gene>
    <name evidence="2" type="ORF">RRG08_023152</name>
</gene>
<dbReference type="PANTHER" id="PTHR31191:SF4">
    <property type="entry name" value="CENTROSOMAL PROTEIN OF 126 KDA"/>
    <property type="match status" value="1"/>
</dbReference>
<feature type="compositionally biased region" description="Low complexity" evidence="1">
    <location>
        <begin position="694"/>
        <end position="705"/>
    </location>
</feature>
<dbReference type="GO" id="GO:1905515">
    <property type="term" value="P:non-motile cilium assembly"/>
    <property type="evidence" value="ECO:0007669"/>
    <property type="project" value="InterPro"/>
</dbReference>
<dbReference type="GO" id="GO:0031122">
    <property type="term" value="P:cytoplasmic microtubule organization"/>
    <property type="evidence" value="ECO:0007669"/>
    <property type="project" value="InterPro"/>
</dbReference>
<feature type="region of interest" description="Disordered" evidence="1">
    <location>
        <begin position="1286"/>
        <end position="1332"/>
    </location>
</feature>
<feature type="region of interest" description="Disordered" evidence="1">
    <location>
        <begin position="937"/>
        <end position="965"/>
    </location>
</feature>
<feature type="compositionally biased region" description="Low complexity" evidence="1">
    <location>
        <begin position="712"/>
        <end position="725"/>
    </location>
</feature>
<dbReference type="InterPro" id="IPR028257">
    <property type="entry name" value="CEP126"/>
</dbReference>
<comment type="caution">
    <text evidence="2">The sequence shown here is derived from an EMBL/GenBank/DDBJ whole genome shotgun (WGS) entry which is preliminary data.</text>
</comment>
<proteinExistence type="predicted"/>
<accession>A0AAE1CJ45</accession>
<feature type="region of interest" description="Disordered" evidence="1">
    <location>
        <begin position="236"/>
        <end position="258"/>
    </location>
</feature>
<dbReference type="Proteomes" id="UP001283361">
    <property type="component" value="Unassembled WGS sequence"/>
</dbReference>
<name>A0AAE1CJ45_9GAST</name>
<dbReference type="GO" id="GO:0097546">
    <property type="term" value="C:ciliary base"/>
    <property type="evidence" value="ECO:0007669"/>
    <property type="project" value="InterPro"/>
</dbReference>
<reference evidence="2" key="1">
    <citation type="journal article" date="2023" name="G3 (Bethesda)">
        <title>A reference genome for the long-term kleptoplast-retaining sea slug Elysia crispata morphotype clarki.</title>
        <authorList>
            <person name="Eastman K.E."/>
            <person name="Pendleton A.L."/>
            <person name="Shaikh M.A."/>
            <person name="Suttiyut T."/>
            <person name="Ogas R."/>
            <person name="Tomko P."/>
            <person name="Gavelis G."/>
            <person name="Widhalm J.R."/>
            <person name="Wisecaver J.H."/>
        </authorList>
    </citation>
    <scope>NUCLEOTIDE SEQUENCE</scope>
    <source>
        <strain evidence="2">ECLA1</strain>
    </source>
</reference>
<evidence type="ECO:0000313" key="2">
    <source>
        <dbReference type="EMBL" id="KAK3696960.1"/>
    </source>
</evidence>
<feature type="region of interest" description="Disordered" evidence="1">
    <location>
        <begin position="61"/>
        <end position="141"/>
    </location>
</feature>
<dbReference type="GO" id="GO:0030496">
    <property type="term" value="C:midbody"/>
    <property type="evidence" value="ECO:0007669"/>
    <property type="project" value="TreeGrafter"/>
</dbReference>
<feature type="region of interest" description="Disordered" evidence="1">
    <location>
        <begin position="1461"/>
        <end position="1485"/>
    </location>
</feature>
<organism evidence="2 3">
    <name type="scientific">Elysia crispata</name>
    <name type="common">lettuce slug</name>
    <dbReference type="NCBI Taxonomy" id="231223"/>
    <lineage>
        <taxon>Eukaryota</taxon>
        <taxon>Metazoa</taxon>
        <taxon>Spiralia</taxon>
        <taxon>Lophotrochozoa</taxon>
        <taxon>Mollusca</taxon>
        <taxon>Gastropoda</taxon>
        <taxon>Heterobranchia</taxon>
        <taxon>Euthyneura</taxon>
        <taxon>Panpulmonata</taxon>
        <taxon>Sacoglossa</taxon>
        <taxon>Placobranchoidea</taxon>
        <taxon>Plakobranchidae</taxon>
        <taxon>Elysia</taxon>
    </lineage>
</organism>